<evidence type="ECO:0000313" key="1">
    <source>
        <dbReference type="EMBL" id="CAH4030600.1"/>
    </source>
</evidence>
<dbReference type="AlphaFoldDB" id="A0A9P0XD84"/>
<dbReference type="Proteomes" id="UP001152562">
    <property type="component" value="Unassembled WGS sequence"/>
</dbReference>
<proteinExistence type="predicted"/>
<keyword evidence="2" id="KW-1185">Reference proteome</keyword>
<comment type="caution">
    <text evidence="1">The sequence shown here is derived from an EMBL/GenBank/DDBJ whole genome shotgun (WGS) entry which is preliminary data.</text>
</comment>
<organism evidence="1 2">
    <name type="scientific">Pieris brassicae</name>
    <name type="common">White butterfly</name>
    <name type="synonym">Large white butterfly</name>
    <dbReference type="NCBI Taxonomy" id="7116"/>
    <lineage>
        <taxon>Eukaryota</taxon>
        <taxon>Metazoa</taxon>
        <taxon>Ecdysozoa</taxon>
        <taxon>Arthropoda</taxon>
        <taxon>Hexapoda</taxon>
        <taxon>Insecta</taxon>
        <taxon>Pterygota</taxon>
        <taxon>Neoptera</taxon>
        <taxon>Endopterygota</taxon>
        <taxon>Lepidoptera</taxon>
        <taxon>Glossata</taxon>
        <taxon>Ditrysia</taxon>
        <taxon>Papilionoidea</taxon>
        <taxon>Pieridae</taxon>
        <taxon>Pierinae</taxon>
        <taxon>Pieris</taxon>
    </lineage>
</organism>
<gene>
    <name evidence="1" type="ORF">PIBRA_LOCUS7232</name>
</gene>
<accession>A0A9P0XD84</accession>
<evidence type="ECO:0000313" key="2">
    <source>
        <dbReference type="Proteomes" id="UP001152562"/>
    </source>
</evidence>
<reference evidence="1" key="1">
    <citation type="submission" date="2022-05" db="EMBL/GenBank/DDBJ databases">
        <authorList>
            <person name="Okamura Y."/>
        </authorList>
    </citation>
    <scope>NUCLEOTIDE SEQUENCE</scope>
</reference>
<dbReference type="EMBL" id="CALOZG010000010">
    <property type="protein sequence ID" value="CAH4030600.1"/>
    <property type="molecule type" value="Genomic_DNA"/>
</dbReference>
<protein>
    <submittedName>
        <fullName evidence="1">Uncharacterized protein</fullName>
    </submittedName>
</protein>
<name>A0A9P0XD84_PIEBR</name>
<sequence>MITRPNKKNWGPKKVESGNFFFLESWQRRFKAGRARVQSAHSSLAECDGGHRCAATVHPMTSLPACPAHSISACQMDRMLVALETPSEIHVKVILI</sequence>